<feature type="transmembrane region" description="Helical" evidence="1">
    <location>
        <begin position="363"/>
        <end position="384"/>
    </location>
</feature>
<dbReference type="RefSeq" id="WP_301723321.1">
    <property type="nucleotide sequence ID" value="NZ_JAUJWV010000001.1"/>
</dbReference>
<sequence length="444" mass="51242">MKNIELKKSVQVESLSPKKDYPTIILFFLLLTSSFLYMWIPRIYAFGNIKYYLYKNLSTGSSEMSDLLTEFPMYLKFLNPFIYLVLILTIIYVIAKYKIIKNNYLIIYLWIIFYMCFLLAFKSTDPLIYLTSLSKASSILAPGTILMIFLFFLSYNPAVWNQIIVSLKLFVYIVLLCCLIGFFGIYYEYSSNGLIHRLVSLRWVWTPSLILELICIILLATNIKNKKNIFLFVPIIFLYLGGLLTQTRLTIIIGTINIFIFLYLTKKLRFSLSLFKRITLVIVVFCTCLFLYAVFAKTEFLDLYLEQFISRVFEDTRSEQASNFFFIFSSNINDIFPFGSGYPAENEYRAIGETGIDSGYLNILFTTGIPMFLLVGLLLIIPVIKALRINLSFSDAAIVAAAFTWILRLTSSSTMMFTTEFLLFVLFSGRCAWLVNNAKKGKSI</sequence>
<gene>
    <name evidence="2" type="ORF">QWY14_07890</name>
</gene>
<organism evidence="2 3">
    <name type="scientific">Planococcus shixiaomingii</name>
    <dbReference type="NCBI Taxonomy" id="3058393"/>
    <lineage>
        <taxon>Bacteria</taxon>
        <taxon>Bacillati</taxon>
        <taxon>Bacillota</taxon>
        <taxon>Bacilli</taxon>
        <taxon>Bacillales</taxon>
        <taxon>Caryophanaceae</taxon>
        <taxon>Planococcus</taxon>
    </lineage>
</organism>
<proteinExistence type="predicted"/>
<feature type="transmembrane region" description="Helical" evidence="1">
    <location>
        <begin position="415"/>
        <end position="435"/>
    </location>
</feature>
<feature type="transmembrane region" description="Helical" evidence="1">
    <location>
        <begin position="250"/>
        <end position="266"/>
    </location>
</feature>
<evidence type="ECO:0000313" key="3">
    <source>
        <dbReference type="Proteomes" id="UP001172055"/>
    </source>
</evidence>
<feature type="transmembrane region" description="Helical" evidence="1">
    <location>
        <begin position="165"/>
        <end position="187"/>
    </location>
</feature>
<dbReference type="EMBL" id="JAUJWV010000001">
    <property type="protein sequence ID" value="MDN7241711.1"/>
    <property type="molecule type" value="Genomic_DNA"/>
</dbReference>
<reference evidence="2 3" key="1">
    <citation type="submission" date="2023-06" db="EMBL/GenBank/DDBJ databases">
        <title>Novel species in genus Planococcus.</title>
        <authorList>
            <person name="Ning S."/>
        </authorList>
    </citation>
    <scope>NUCLEOTIDE SEQUENCE [LARGE SCALE GENOMIC DNA]</scope>
    <source>
        <strain evidence="2 3">N028</strain>
    </source>
</reference>
<feature type="transmembrane region" description="Helical" evidence="1">
    <location>
        <begin position="77"/>
        <end position="95"/>
    </location>
</feature>
<dbReference type="Proteomes" id="UP001172055">
    <property type="component" value="Unassembled WGS sequence"/>
</dbReference>
<feature type="transmembrane region" description="Helical" evidence="1">
    <location>
        <begin position="21"/>
        <end position="40"/>
    </location>
</feature>
<feature type="transmembrane region" description="Helical" evidence="1">
    <location>
        <begin position="228"/>
        <end position="244"/>
    </location>
</feature>
<accession>A0ABT8N1E0</accession>
<name>A0ABT8N1E0_9BACL</name>
<evidence type="ECO:0000313" key="2">
    <source>
        <dbReference type="EMBL" id="MDN7241711.1"/>
    </source>
</evidence>
<keyword evidence="1" id="KW-1133">Transmembrane helix</keyword>
<keyword evidence="3" id="KW-1185">Reference proteome</keyword>
<feature type="transmembrane region" description="Helical" evidence="1">
    <location>
        <begin position="278"/>
        <end position="295"/>
    </location>
</feature>
<feature type="transmembrane region" description="Helical" evidence="1">
    <location>
        <begin position="102"/>
        <end position="121"/>
    </location>
</feature>
<protein>
    <submittedName>
        <fullName evidence="2">Uncharacterized protein</fullName>
    </submittedName>
</protein>
<feature type="transmembrane region" description="Helical" evidence="1">
    <location>
        <begin position="127"/>
        <end position="153"/>
    </location>
</feature>
<keyword evidence="1" id="KW-0812">Transmembrane</keyword>
<comment type="caution">
    <text evidence="2">The sequence shown here is derived from an EMBL/GenBank/DDBJ whole genome shotgun (WGS) entry which is preliminary data.</text>
</comment>
<feature type="transmembrane region" description="Helical" evidence="1">
    <location>
        <begin position="391"/>
        <end position="409"/>
    </location>
</feature>
<feature type="transmembrane region" description="Helical" evidence="1">
    <location>
        <begin position="199"/>
        <end position="221"/>
    </location>
</feature>
<keyword evidence="1" id="KW-0472">Membrane</keyword>
<evidence type="ECO:0000256" key="1">
    <source>
        <dbReference type="SAM" id="Phobius"/>
    </source>
</evidence>